<accession>A0ABV2H179</accession>
<gene>
    <name evidence="1" type="ORF">ABID21_000395</name>
</gene>
<proteinExistence type="predicted"/>
<reference evidence="1 2" key="1">
    <citation type="submission" date="2024-06" db="EMBL/GenBank/DDBJ databases">
        <title>Genomic Encyclopedia of Type Strains, Phase IV (KMG-IV): sequencing the most valuable type-strain genomes for metagenomic binning, comparative biology and taxonomic classification.</title>
        <authorList>
            <person name="Goeker M."/>
        </authorList>
    </citation>
    <scope>NUCLEOTIDE SEQUENCE [LARGE SCALE GENOMIC DNA]</scope>
    <source>
        <strain evidence="1 2">DSM 105042</strain>
    </source>
</reference>
<protein>
    <submittedName>
        <fullName evidence="1">Uncharacterized protein</fullName>
    </submittedName>
</protein>
<sequence length="30" mass="3080">MTDTDVTGTPMKDLIPAILWPGPAEPAVAA</sequence>
<evidence type="ECO:0000313" key="1">
    <source>
        <dbReference type="EMBL" id="MET3584303.1"/>
    </source>
</evidence>
<name>A0ABV2H179_9HYPH</name>
<keyword evidence="2" id="KW-1185">Reference proteome</keyword>
<dbReference type="Proteomes" id="UP001549031">
    <property type="component" value="Unassembled WGS sequence"/>
</dbReference>
<organism evidence="1 2">
    <name type="scientific">Pseudorhizobium tarimense</name>
    <dbReference type="NCBI Taxonomy" id="1079109"/>
    <lineage>
        <taxon>Bacteria</taxon>
        <taxon>Pseudomonadati</taxon>
        <taxon>Pseudomonadota</taxon>
        <taxon>Alphaproteobacteria</taxon>
        <taxon>Hyphomicrobiales</taxon>
        <taxon>Rhizobiaceae</taxon>
        <taxon>Rhizobium/Agrobacterium group</taxon>
        <taxon>Pseudorhizobium</taxon>
    </lineage>
</organism>
<comment type="caution">
    <text evidence="1">The sequence shown here is derived from an EMBL/GenBank/DDBJ whole genome shotgun (WGS) entry which is preliminary data.</text>
</comment>
<evidence type="ECO:0000313" key="2">
    <source>
        <dbReference type="Proteomes" id="UP001549031"/>
    </source>
</evidence>
<dbReference type="EMBL" id="JBEPLJ010000001">
    <property type="protein sequence ID" value="MET3584303.1"/>
    <property type="molecule type" value="Genomic_DNA"/>
</dbReference>